<gene>
    <name evidence="9" type="ORF">DFP90_101316</name>
</gene>
<comment type="similarity">
    <text evidence="5">Belongs to the YicC/YloC family.</text>
</comment>
<dbReference type="GO" id="GO:0016787">
    <property type="term" value="F:hydrolase activity"/>
    <property type="evidence" value="ECO:0007669"/>
    <property type="project" value="UniProtKB-KW"/>
</dbReference>
<dbReference type="Proteomes" id="UP000256845">
    <property type="component" value="Unassembled WGS sequence"/>
</dbReference>
<dbReference type="AlphaFoldDB" id="A0A3D9HVT6"/>
<dbReference type="InterPro" id="IPR005229">
    <property type="entry name" value="YicC/YloC-like"/>
</dbReference>
<evidence type="ECO:0000259" key="7">
    <source>
        <dbReference type="Pfam" id="PF03755"/>
    </source>
</evidence>
<dbReference type="PANTHER" id="PTHR30636:SF3">
    <property type="entry name" value="UPF0701 PROTEIN YICC"/>
    <property type="match status" value="1"/>
</dbReference>
<dbReference type="InterPro" id="IPR013551">
    <property type="entry name" value="YicC-like_C"/>
</dbReference>
<keyword evidence="4" id="KW-0378">Hydrolase</keyword>
<dbReference type="Pfam" id="PF03755">
    <property type="entry name" value="YicC-like_N"/>
    <property type="match status" value="1"/>
</dbReference>
<comment type="caution">
    <text evidence="9">The sequence shown here is derived from an EMBL/GenBank/DDBJ whole genome shotgun (WGS) entry which is preliminary data.</text>
</comment>
<keyword evidence="10" id="KW-1185">Reference proteome</keyword>
<dbReference type="InterPro" id="IPR013527">
    <property type="entry name" value="YicC-like_N"/>
</dbReference>
<dbReference type="GO" id="GO:0004521">
    <property type="term" value="F:RNA endonuclease activity"/>
    <property type="evidence" value="ECO:0007669"/>
    <property type="project" value="InterPro"/>
</dbReference>
<dbReference type="OrthoDB" id="9771229at2"/>
<reference evidence="9 10" key="1">
    <citation type="submission" date="2018-07" db="EMBL/GenBank/DDBJ databases">
        <title>Genomic Encyclopedia of Type Strains, Phase III (KMG-III): the genomes of soil and plant-associated and newly described type strains.</title>
        <authorList>
            <person name="Whitman W."/>
        </authorList>
    </citation>
    <scope>NUCLEOTIDE SEQUENCE [LARGE SCALE GENOMIC DNA]</scope>
    <source>
        <strain evidence="9 10">CECT 8488</strain>
    </source>
</reference>
<dbReference type="PANTHER" id="PTHR30636">
    <property type="entry name" value="UPF0701 PROTEIN YICC"/>
    <property type="match status" value="1"/>
</dbReference>
<evidence type="ECO:0000256" key="6">
    <source>
        <dbReference type="SAM" id="Coils"/>
    </source>
</evidence>
<feature type="domain" description="Endoribonuclease YicC-like C-terminal" evidence="8">
    <location>
        <begin position="174"/>
        <end position="290"/>
    </location>
</feature>
<feature type="domain" description="Endoribonuclease YicC-like N-terminal" evidence="7">
    <location>
        <begin position="3"/>
        <end position="153"/>
    </location>
</feature>
<dbReference type="Pfam" id="PF08340">
    <property type="entry name" value="YicC-like_C"/>
    <property type="match status" value="1"/>
</dbReference>
<evidence type="ECO:0000256" key="3">
    <source>
        <dbReference type="ARBA" id="ARBA00022759"/>
    </source>
</evidence>
<comment type="cofactor">
    <cofactor evidence="1">
        <name>a divalent metal cation</name>
        <dbReference type="ChEBI" id="CHEBI:60240"/>
    </cofactor>
</comment>
<keyword evidence="2" id="KW-0540">Nuclease</keyword>
<evidence type="ECO:0000256" key="4">
    <source>
        <dbReference type="ARBA" id="ARBA00022801"/>
    </source>
</evidence>
<keyword evidence="6" id="KW-0175">Coiled coil</keyword>
<dbReference type="EMBL" id="QRDW01000001">
    <property type="protein sequence ID" value="RED53525.1"/>
    <property type="molecule type" value="Genomic_DNA"/>
</dbReference>
<dbReference type="NCBIfam" id="TIGR00255">
    <property type="entry name" value="YicC/YloC family endoribonuclease"/>
    <property type="match status" value="1"/>
</dbReference>
<evidence type="ECO:0000313" key="10">
    <source>
        <dbReference type="Proteomes" id="UP000256845"/>
    </source>
</evidence>
<evidence type="ECO:0000256" key="1">
    <source>
        <dbReference type="ARBA" id="ARBA00001968"/>
    </source>
</evidence>
<evidence type="ECO:0000256" key="2">
    <source>
        <dbReference type="ARBA" id="ARBA00022722"/>
    </source>
</evidence>
<evidence type="ECO:0000313" key="9">
    <source>
        <dbReference type="EMBL" id="RED53525.1"/>
    </source>
</evidence>
<keyword evidence="3" id="KW-0255">Endonuclease</keyword>
<protein>
    <submittedName>
        <fullName evidence="9">Uncharacterized protein (TIGR00255 family)</fullName>
    </submittedName>
</protein>
<dbReference type="RefSeq" id="WP_115934655.1">
    <property type="nucleotide sequence ID" value="NZ_QRDW01000001.1"/>
</dbReference>
<evidence type="ECO:0000256" key="5">
    <source>
        <dbReference type="ARBA" id="ARBA00035648"/>
    </source>
</evidence>
<name>A0A3D9HVT6_9PROT</name>
<proteinExistence type="inferred from homology"/>
<feature type="coiled-coil region" evidence="6">
    <location>
        <begin position="146"/>
        <end position="173"/>
    </location>
</feature>
<evidence type="ECO:0000259" key="8">
    <source>
        <dbReference type="Pfam" id="PF08340"/>
    </source>
</evidence>
<accession>A0A3D9HVT6</accession>
<sequence length="290" mass="32239">MTIASMTGFARSEGHDDQYSWAWEVRSVNGKGLDMRLRMPPGWERLDPKVRHAIQSYFKRGSLNIGLTLRSSENQSSMRVNNELLDQLTTLCRKMGDTPKIDQLLAVRGVVEQSDDRDDAVSDEARVNAILSCLDHTLKALHAARLEEGAQTAQILNERLDEIEALVNEAEKLAVTQPEALKNRIKNQVALLLEASPALPEEKLAQEAALLAVKADVREELDRLKGHVQAARSHLGKGGAIGRKLEFLCQEFNREANTLCSKSADLELTRIGLALKSSIDQLREQIANIE</sequence>
<organism evidence="9 10">
    <name type="scientific">Aestuariispira insulae</name>
    <dbReference type="NCBI Taxonomy" id="1461337"/>
    <lineage>
        <taxon>Bacteria</taxon>
        <taxon>Pseudomonadati</taxon>
        <taxon>Pseudomonadota</taxon>
        <taxon>Alphaproteobacteria</taxon>
        <taxon>Rhodospirillales</taxon>
        <taxon>Kiloniellaceae</taxon>
        <taxon>Aestuariispira</taxon>
    </lineage>
</organism>